<evidence type="ECO:0000256" key="1">
    <source>
        <dbReference type="ARBA" id="ARBA00004123"/>
    </source>
</evidence>
<evidence type="ECO:0000256" key="8">
    <source>
        <dbReference type="ARBA" id="ARBA00023242"/>
    </source>
</evidence>
<dbReference type="Pfam" id="PF09090">
    <property type="entry name" value="MIF4G_like_2"/>
    <property type="match status" value="1"/>
</dbReference>
<comment type="similarity">
    <text evidence="2">Belongs to the NCBP1 family.</text>
</comment>
<dbReference type="InterPro" id="IPR027159">
    <property type="entry name" value="CBP80"/>
</dbReference>
<evidence type="ECO:0000256" key="6">
    <source>
        <dbReference type="ARBA" id="ARBA00023042"/>
    </source>
</evidence>
<keyword evidence="8" id="KW-0539">Nucleus</keyword>
<feature type="region of interest" description="Disordered" evidence="10">
    <location>
        <begin position="492"/>
        <end position="540"/>
    </location>
</feature>
<keyword evidence="5" id="KW-0507">mRNA processing</keyword>
<feature type="region of interest" description="Disordered" evidence="10">
    <location>
        <begin position="715"/>
        <end position="735"/>
    </location>
</feature>
<feature type="compositionally biased region" description="Acidic residues" evidence="10">
    <location>
        <begin position="507"/>
        <end position="517"/>
    </location>
</feature>
<evidence type="ECO:0000256" key="5">
    <source>
        <dbReference type="ARBA" id="ARBA00022664"/>
    </source>
</evidence>
<proteinExistence type="inferred from homology"/>
<evidence type="ECO:0000313" key="13">
    <source>
        <dbReference type="Proteomes" id="UP000887458"/>
    </source>
</evidence>
<dbReference type="Gene3D" id="1.25.40.180">
    <property type="match status" value="3"/>
</dbReference>
<evidence type="ECO:0000259" key="11">
    <source>
        <dbReference type="SMART" id="SM00543"/>
    </source>
</evidence>
<evidence type="ECO:0000256" key="9">
    <source>
        <dbReference type="ARBA" id="ARBA00030965"/>
    </source>
</evidence>
<sequence>MFKRRFQEVDHEDRFEKKARFDSFSISEESIEDKLDELIVKIGEKSTSSIDKNIEDLADIFNFDILPKNTRIVDVFCECVVEFPHKICIYSTLVGLLNVRNYSFGGEVVEKLIVNLRNHLKNGLYENARFLVRFLADLVNTRVISCGSLINLFENLVDVTMEDNIPQVRSDYFVFIVLSALPWVGKELYEKKEQELDQILNTIDSYMAKRTKTQYHSALKVWHSDNPHPQEEYLGCIWNQISKLREEKWIEHHIYRPYIHFDNVLCEALQHNVSSIKPPTHESSNIYPYPQVVFRLFDYTDCPERSILPGSHSIDRFIIEDTLRWIFNLNCFDRKDCATGMLNYLNLSIGSKIPLEYVIVEVMFGEMFALPKSKFPEICYGSILLDLCKLQPSTFPQVLAQAVELLFDRLDTMNGACINRFASWFAYHLSNFQFRWNWDDWSIALKYEPLHPKPKFIAETLRYCLRLSYHAKVLESVPQTFHKLAPEMAKPKNKFLKPKEDKKMDIDNEQTIDDNGDNDTNNNKKDNDDDDQQPKYTNSNVSNMIDALRAKCSSDEIIDILNEINDDDDDDDDDDDENGQQKSFPMNSSTLLKMKIEIFVTSLLNVSSKSMTHTFAFIAKYREVLKKLSQTDESQIWILDTIFDVWTSHQQLMVILIDKLMKSEVLQYSNVAIWVFSKANSEEFMNFYMWEILHSTIKRTIRNIKKCTKELEESRTKLNASNEDSSVPMVSDEPSTVKEEQSQTASINYETIEKLEEKLDSLQSEQKNLFLIILQRFIMILTEHIQSCEAEGKSFRNYWYFWTMSRLQEVLFLYNQFIFKYQDTYESLLFTNDVDSNILAIFKQFLYLHA</sequence>
<dbReference type="PANTHER" id="PTHR12412">
    <property type="entry name" value="CAP BINDING PROTEIN"/>
    <property type="match status" value="1"/>
</dbReference>
<evidence type="ECO:0000256" key="3">
    <source>
        <dbReference type="ARBA" id="ARBA00011361"/>
    </source>
</evidence>
<comment type="subcellular location">
    <subcellularLocation>
        <location evidence="1">Nucleus</location>
    </subcellularLocation>
</comment>
<comment type="caution">
    <text evidence="12">The sequence shown here is derived from an EMBL/GenBank/DDBJ whole genome shotgun (WGS) entry which is preliminary data.</text>
</comment>
<comment type="subunit">
    <text evidence="3">Component of the nuclear cap-binding complex (CBC), a heterodimer composed of Cbp80 and Cbp20 that interacts with m7GpppG-capped RNA.</text>
</comment>
<keyword evidence="13" id="KW-1185">Reference proteome</keyword>
<reference evidence="12 13" key="1">
    <citation type="journal article" date="2018" name="J. Allergy Clin. Immunol.">
        <title>High-quality assembly of Dermatophagoides pteronyssinus genome and transcriptome reveals a wide range of novel allergens.</title>
        <authorList>
            <person name="Liu X.Y."/>
            <person name="Yang K.Y."/>
            <person name="Wang M.Q."/>
            <person name="Kwok J.S."/>
            <person name="Zeng X."/>
            <person name="Yang Z."/>
            <person name="Xiao X.J."/>
            <person name="Lau C.P."/>
            <person name="Li Y."/>
            <person name="Huang Z.M."/>
            <person name="Ba J.G."/>
            <person name="Yim A.K."/>
            <person name="Ouyang C.Y."/>
            <person name="Ngai S.M."/>
            <person name="Chan T.F."/>
            <person name="Leung E.L."/>
            <person name="Liu L."/>
            <person name="Liu Z.G."/>
            <person name="Tsui S.K."/>
        </authorList>
    </citation>
    <scope>NUCLEOTIDE SEQUENCE [LARGE SCALE GENOMIC DNA]</scope>
    <source>
        <strain evidence="12">Derp</strain>
    </source>
</reference>
<name>A0ABQ8JQS7_DERPT</name>
<protein>
    <recommendedName>
        <fullName evidence="4">Nuclear cap-binding protein subunit 1</fullName>
    </recommendedName>
    <alternativeName>
        <fullName evidence="9">80 kDa nuclear cap-binding protein</fullName>
    </alternativeName>
</protein>
<organism evidence="12 13">
    <name type="scientific">Dermatophagoides pteronyssinus</name>
    <name type="common">European house dust mite</name>
    <dbReference type="NCBI Taxonomy" id="6956"/>
    <lineage>
        <taxon>Eukaryota</taxon>
        <taxon>Metazoa</taxon>
        <taxon>Ecdysozoa</taxon>
        <taxon>Arthropoda</taxon>
        <taxon>Chelicerata</taxon>
        <taxon>Arachnida</taxon>
        <taxon>Acari</taxon>
        <taxon>Acariformes</taxon>
        <taxon>Sarcoptiformes</taxon>
        <taxon>Astigmata</taxon>
        <taxon>Psoroptidia</taxon>
        <taxon>Analgoidea</taxon>
        <taxon>Pyroglyphidae</taxon>
        <taxon>Dermatophagoidinae</taxon>
        <taxon>Dermatophagoides</taxon>
    </lineage>
</organism>
<feature type="domain" description="MIF4G" evidence="11">
    <location>
        <begin position="32"/>
        <end position="245"/>
    </location>
</feature>
<dbReference type="Pfam" id="PF09088">
    <property type="entry name" value="MIF4G_like"/>
    <property type="match status" value="1"/>
</dbReference>
<dbReference type="Proteomes" id="UP000887458">
    <property type="component" value="Unassembled WGS sequence"/>
</dbReference>
<evidence type="ECO:0000256" key="10">
    <source>
        <dbReference type="SAM" id="MobiDB-lite"/>
    </source>
</evidence>
<dbReference type="InterPro" id="IPR016024">
    <property type="entry name" value="ARM-type_fold"/>
</dbReference>
<feature type="compositionally biased region" description="Basic and acidic residues" evidence="10">
    <location>
        <begin position="497"/>
        <end position="506"/>
    </location>
</feature>
<gene>
    <name evidence="12" type="primary">NCBP1</name>
    <name evidence="12" type="ORF">DERP_009196</name>
</gene>
<dbReference type="SMART" id="SM00543">
    <property type="entry name" value="MIF4G"/>
    <property type="match status" value="1"/>
</dbReference>
<dbReference type="EMBL" id="NJHN03000024">
    <property type="protein sequence ID" value="KAH9424972.1"/>
    <property type="molecule type" value="Genomic_DNA"/>
</dbReference>
<dbReference type="InterPro" id="IPR003890">
    <property type="entry name" value="MIF4G-like_typ-3"/>
</dbReference>
<feature type="region of interest" description="Disordered" evidence="10">
    <location>
        <begin position="564"/>
        <end position="586"/>
    </location>
</feature>
<evidence type="ECO:0000256" key="4">
    <source>
        <dbReference type="ARBA" id="ARBA00019879"/>
    </source>
</evidence>
<accession>A0ABQ8JQS7</accession>
<evidence type="ECO:0000256" key="2">
    <source>
        <dbReference type="ARBA" id="ARBA00007413"/>
    </source>
</evidence>
<reference evidence="12 13" key="2">
    <citation type="journal article" date="2022" name="Mol. Biol. Evol.">
        <title>Comparative Genomics Reveals Insights into the Divergent Evolution of Astigmatic Mites and Household Pest Adaptations.</title>
        <authorList>
            <person name="Xiong Q."/>
            <person name="Wan A.T."/>
            <person name="Liu X."/>
            <person name="Fung C.S."/>
            <person name="Xiao X."/>
            <person name="Malainual N."/>
            <person name="Hou J."/>
            <person name="Wang L."/>
            <person name="Wang M."/>
            <person name="Yang K.Y."/>
            <person name="Cui Y."/>
            <person name="Leung E.L."/>
            <person name="Nong W."/>
            <person name="Shin S.K."/>
            <person name="Au S.W."/>
            <person name="Jeong K.Y."/>
            <person name="Chew F.T."/>
            <person name="Hui J.H."/>
            <person name="Leung T.F."/>
            <person name="Tungtrongchitr A."/>
            <person name="Zhong N."/>
            <person name="Liu Z."/>
            <person name="Tsui S.K."/>
        </authorList>
    </citation>
    <scope>NUCLEOTIDE SEQUENCE [LARGE SCALE GENOMIC DNA]</scope>
    <source>
        <strain evidence="12">Derp</strain>
    </source>
</reference>
<keyword evidence="6" id="KW-0506">mRNA capping</keyword>
<dbReference type="InterPro" id="IPR015172">
    <property type="entry name" value="MIF4G-like_typ-1"/>
</dbReference>
<evidence type="ECO:0000256" key="7">
    <source>
        <dbReference type="ARBA" id="ARBA00023187"/>
    </source>
</evidence>
<dbReference type="Pfam" id="PF02854">
    <property type="entry name" value="MIF4G"/>
    <property type="match status" value="1"/>
</dbReference>
<dbReference type="InterPro" id="IPR015174">
    <property type="entry name" value="MIF4G-like_typ-2"/>
</dbReference>
<feature type="compositionally biased region" description="Acidic residues" evidence="10">
    <location>
        <begin position="564"/>
        <end position="578"/>
    </location>
</feature>
<keyword evidence="7" id="KW-0508">mRNA splicing</keyword>
<dbReference type="SUPFAM" id="SSF48371">
    <property type="entry name" value="ARM repeat"/>
    <property type="match status" value="3"/>
</dbReference>
<dbReference type="PANTHER" id="PTHR12412:SF2">
    <property type="entry name" value="NUCLEAR CAP-BINDING PROTEIN SUBUNIT 1"/>
    <property type="match status" value="1"/>
</dbReference>
<evidence type="ECO:0000313" key="12">
    <source>
        <dbReference type="EMBL" id="KAH9424972.1"/>
    </source>
</evidence>